<gene>
    <name evidence="2" type="ORF">MNOR_LOCUS9482</name>
</gene>
<comment type="caution">
    <text evidence="2">The sequence shown here is derived from an EMBL/GenBank/DDBJ whole genome shotgun (WGS) entry which is preliminary data.</text>
</comment>
<evidence type="ECO:0000313" key="3">
    <source>
        <dbReference type="Proteomes" id="UP001497623"/>
    </source>
</evidence>
<proteinExistence type="predicted"/>
<feature type="region of interest" description="Disordered" evidence="1">
    <location>
        <begin position="1"/>
        <end position="137"/>
    </location>
</feature>
<organism evidence="2 3">
    <name type="scientific">Meganyctiphanes norvegica</name>
    <name type="common">Northern krill</name>
    <name type="synonym">Thysanopoda norvegica</name>
    <dbReference type="NCBI Taxonomy" id="48144"/>
    <lineage>
        <taxon>Eukaryota</taxon>
        <taxon>Metazoa</taxon>
        <taxon>Ecdysozoa</taxon>
        <taxon>Arthropoda</taxon>
        <taxon>Crustacea</taxon>
        <taxon>Multicrustacea</taxon>
        <taxon>Malacostraca</taxon>
        <taxon>Eumalacostraca</taxon>
        <taxon>Eucarida</taxon>
        <taxon>Euphausiacea</taxon>
        <taxon>Euphausiidae</taxon>
        <taxon>Meganyctiphanes</taxon>
    </lineage>
</organism>
<protein>
    <submittedName>
        <fullName evidence="2">Uncharacterized protein</fullName>
    </submittedName>
</protein>
<reference evidence="2 3" key="1">
    <citation type="submission" date="2024-05" db="EMBL/GenBank/DDBJ databases">
        <authorList>
            <person name="Wallberg A."/>
        </authorList>
    </citation>
    <scope>NUCLEOTIDE SEQUENCE [LARGE SCALE GENOMIC DNA]</scope>
</reference>
<dbReference type="Proteomes" id="UP001497623">
    <property type="component" value="Unassembled WGS sequence"/>
</dbReference>
<keyword evidence="3" id="KW-1185">Reference proteome</keyword>
<name>A0AAV2Q8H7_MEGNR</name>
<dbReference type="EMBL" id="CAXKWB010004596">
    <property type="protein sequence ID" value="CAL4074372.1"/>
    <property type="molecule type" value="Genomic_DNA"/>
</dbReference>
<feature type="compositionally biased region" description="Polar residues" evidence="1">
    <location>
        <begin position="95"/>
        <end position="106"/>
    </location>
</feature>
<accession>A0AAV2Q8H7</accession>
<evidence type="ECO:0000313" key="2">
    <source>
        <dbReference type="EMBL" id="CAL4074372.1"/>
    </source>
</evidence>
<evidence type="ECO:0000256" key="1">
    <source>
        <dbReference type="SAM" id="MobiDB-lite"/>
    </source>
</evidence>
<feature type="compositionally biased region" description="Low complexity" evidence="1">
    <location>
        <begin position="32"/>
        <end position="44"/>
    </location>
</feature>
<dbReference type="AlphaFoldDB" id="A0AAV2Q8H7"/>
<sequence>MGGQPSLPQHMPQHSPHTHSAQSPHTHQYPGHSSVASAVAAAHHQSNQQLPPQIVMLPHNMAGGGPHMMPHPQGPPPPPHSANQHIPSSMAAAFTPTSSASMQHMNPQPHAAIQYLQGGHGNQGHPAMQPVMPHHSQ</sequence>